<feature type="region of interest" description="Disordered" evidence="1">
    <location>
        <begin position="1"/>
        <end position="23"/>
    </location>
</feature>
<dbReference type="EMBL" id="VIGI01000009">
    <property type="protein sequence ID" value="KAB8296087.1"/>
    <property type="molecule type" value="Genomic_DNA"/>
</dbReference>
<sequence length="467" mass="51755">MSRRDDRDRASRSQPQASYSSAGRTGQFVIDAEGIDREVITADICRYLGNDALVKPGDVEDPRTKQLKPVYVITAYRNLTNAMIHDLKQASADWRAERLARSSAQYPTNVVDYRSSNALDQSIARMDATQQPRPAAQQGMYNSPSAAVPSSQSYQPSGQGYSAGYSQPTSYQNDGYTQPPSQQYAPSAQGYPTQDTRSYVHGSNYAVEPAGRGGSVPQSVPRTQAVPYPPTTSYQAPAPQYYSQSGPPPSTSAYAAHAPTDPYYSRAAPSGNYETTPEIYDTRAYPETSDYQMQDAGYTEPGSYQETVSYSQPMPSGRSGTATSSSSQRTRDRDSRDDLDLCDSVSPPDFSTVLAFFSCFIPWIYWNTGPIKGSLGALLHGSRLDKGFTLQPHRNLNKNPRLQWYCNLKIEVWSLYYQDFLSYPNARLLPTGPMTRCIIGELPRILYHELCTCRASIPGYNALRQTK</sequence>
<dbReference type="Proteomes" id="UP000326757">
    <property type="component" value="Unassembled WGS sequence"/>
</dbReference>
<reference evidence="2 3" key="1">
    <citation type="submission" date="2019-06" db="EMBL/GenBank/DDBJ databases">
        <title>Genome Sequence of the Brown Rot Fungal Pathogen Monilinia laxa.</title>
        <authorList>
            <person name="De Miccolis Angelini R.M."/>
            <person name="Landi L."/>
            <person name="Abate D."/>
            <person name="Pollastro S."/>
            <person name="Romanazzi G."/>
            <person name="Faretra F."/>
        </authorList>
    </citation>
    <scope>NUCLEOTIDE SEQUENCE [LARGE SCALE GENOMIC DNA]</scope>
    <source>
        <strain evidence="2 3">Mlax316</strain>
    </source>
</reference>
<dbReference type="PANTHER" id="PTHR39609:SF1">
    <property type="entry name" value="RFEG"/>
    <property type="match status" value="1"/>
</dbReference>
<evidence type="ECO:0008006" key="4">
    <source>
        <dbReference type="Google" id="ProtNLM"/>
    </source>
</evidence>
<evidence type="ECO:0000313" key="2">
    <source>
        <dbReference type="EMBL" id="KAB8296087.1"/>
    </source>
</evidence>
<dbReference type="OrthoDB" id="4146887at2759"/>
<feature type="compositionally biased region" description="Basic and acidic residues" evidence="1">
    <location>
        <begin position="1"/>
        <end position="11"/>
    </location>
</feature>
<comment type="caution">
    <text evidence="2">The sequence shown here is derived from an EMBL/GenBank/DDBJ whole genome shotgun (WGS) entry which is preliminary data.</text>
</comment>
<organism evidence="2 3">
    <name type="scientific">Monilinia laxa</name>
    <name type="common">Brown rot fungus</name>
    <name type="synonym">Sclerotinia laxa</name>
    <dbReference type="NCBI Taxonomy" id="61186"/>
    <lineage>
        <taxon>Eukaryota</taxon>
        <taxon>Fungi</taxon>
        <taxon>Dikarya</taxon>
        <taxon>Ascomycota</taxon>
        <taxon>Pezizomycotina</taxon>
        <taxon>Leotiomycetes</taxon>
        <taxon>Helotiales</taxon>
        <taxon>Sclerotiniaceae</taxon>
        <taxon>Monilinia</taxon>
    </lineage>
</organism>
<evidence type="ECO:0000256" key="1">
    <source>
        <dbReference type="SAM" id="MobiDB-lite"/>
    </source>
</evidence>
<feature type="compositionally biased region" description="Low complexity" evidence="1">
    <location>
        <begin position="316"/>
        <end position="328"/>
    </location>
</feature>
<name>A0A5N6K1Q1_MONLA</name>
<accession>A0A5N6K1Q1</accession>
<proteinExistence type="predicted"/>
<keyword evidence="3" id="KW-1185">Reference proteome</keyword>
<feature type="compositionally biased region" description="Polar residues" evidence="1">
    <location>
        <begin position="302"/>
        <end position="314"/>
    </location>
</feature>
<feature type="compositionally biased region" description="Low complexity" evidence="1">
    <location>
        <begin position="149"/>
        <end position="168"/>
    </location>
</feature>
<feature type="region of interest" description="Disordered" evidence="1">
    <location>
        <begin position="128"/>
        <end position="257"/>
    </location>
</feature>
<dbReference type="AlphaFoldDB" id="A0A5N6K1Q1"/>
<feature type="region of interest" description="Disordered" evidence="1">
    <location>
        <begin position="286"/>
        <end position="340"/>
    </location>
</feature>
<gene>
    <name evidence="2" type="ORF">EYC80_008888</name>
</gene>
<feature type="compositionally biased region" description="Low complexity" evidence="1">
    <location>
        <begin position="178"/>
        <end position="189"/>
    </location>
</feature>
<dbReference type="PANTHER" id="PTHR39609">
    <property type="entry name" value="RFEG-RELATED"/>
    <property type="match status" value="1"/>
</dbReference>
<feature type="compositionally biased region" description="Polar residues" evidence="1">
    <location>
        <begin position="14"/>
        <end position="23"/>
    </location>
</feature>
<evidence type="ECO:0000313" key="3">
    <source>
        <dbReference type="Proteomes" id="UP000326757"/>
    </source>
</evidence>
<feature type="compositionally biased region" description="Basic and acidic residues" evidence="1">
    <location>
        <begin position="329"/>
        <end position="339"/>
    </location>
</feature>
<protein>
    <recommendedName>
        <fullName evidence="4">Transcription factor RfeG</fullName>
    </recommendedName>
</protein>